<reference evidence="1" key="1">
    <citation type="submission" date="2014-12" db="EMBL/GenBank/DDBJ databases">
        <title>Insight into the proteome of Arion vulgaris.</title>
        <authorList>
            <person name="Aradska J."/>
            <person name="Bulat T."/>
            <person name="Smidak R."/>
            <person name="Sarate P."/>
            <person name="Gangsoo J."/>
            <person name="Sialana F."/>
            <person name="Bilban M."/>
            <person name="Lubec G."/>
        </authorList>
    </citation>
    <scope>NUCLEOTIDE SEQUENCE</scope>
    <source>
        <tissue evidence="1">Skin</tissue>
    </source>
</reference>
<dbReference type="AlphaFoldDB" id="A0A0B7APU4"/>
<organism evidence="1">
    <name type="scientific">Arion vulgaris</name>
    <dbReference type="NCBI Taxonomy" id="1028688"/>
    <lineage>
        <taxon>Eukaryota</taxon>
        <taxon>Metazoa</taxon>
        <taxon>Spiralia</taxon>
        <taxon>Lophotrochozoa</taxon>
        <taxon>Mollusca</taxon>
        <taxon>Gastropoda</taxon>
        <taxon>Heterobranchia</taxon>
        <taxon>Euthyneura</taxon>
        <taxon>Panpulmonata</taxon>
        <taxon>Eupulmonata</taxon>
        <taxon>Stylommatophora</taxon>
        <taxon>Helicina</taxon>
        <taxon>Arionoidea</taxon>
        <taxon>Arionidae</taxon>
        <taxon>Arion</taxon>
    </lineage>
</organism>
<protein>
    <submittedName>
        <fullName evidence="1">Uncharacterized protein</fullName>
    </submittedName>
</protein>
<accession>A0A0B7APU4</accession>
<sequence>MLVEGKNVNWHEILWLKSGSKCGTLVYVLCQLRHEDYRITALVANDKKNQSFMCKT</sequence>
<gene>
    <name evidence="1" type="primary">ORF129086</name>
</gene>
<name>A0A0B7APU4_9EUPU</name>
<evidence type="ECO:0000313" key="1">
    <source>
        <dbReference type="EMBL" id="CEK82001.1"/>
    </source>
</evidence>
<dbReference type="EMBL" id="HACG01035136">
    <property type="protein sequence ID" value="CEK82001.1"/>
    <property type="molecule type" value="Transcribed_RNA"/>
</dbReference>
<proteinExistence type="predicted"/>